<feature type="signal peptide" evidence="1">
    <location>
        <begin position="1"/>
        <end position="22"/>
    </location>
</feature>
<dbReference type="Gene3D" id="2.40.100.10">
    <property type="entry name" value="Cyclophilin-like"/>
    <property type="match status" value="1"/>
</dbReference>
<dbReference type="Proteomes" id="UP001054857">
    <property type="component" value="Unassembled WGS sequence"/>
</dbReference>
<feature type="domain" description="PPIase cyclophilin-type" evidence="2">
    <location>
        <begin position="53"/>
        <end position="172"/>
    </location>
</feature>
<comment type="caution">
    <text evidence="3">The sequence shown here is derived from an EMBL/GenBank/DDBJ whole genome shotgun (WGS) entry which is preliminary data.</text>
</comment>
<name>A0AAD3DNI2_9CHLO</name>
<dbReference type="Pfam" id="PF00160">
    <property type="entry name" value="Pro_isomerase"/>
    <property type="match status" value="1"/>
</dbReference>
<feature type="non-terminal residue" evidence="3">
    <location>
        <position position="1"/>
    </location>
</feature>
<evidence type="ECO:0000256" key="1">
    <source>
        <dbReference type="SAM" id="SignalP"/>
    </source>
</evidence>
<dbReference type="InterPro" id="IPR002130">
    <property type="entry name" value="Cyclophilin-type_PPIase_dom"/>
</dbReference>
<dbReference type="PANTHER" id="PTHR46873:SF1">
    <property type="entry name" value="EXPRESSED PROTEIN"/>
    <property type="match status" value="1"/>
</dbReference>
<keyword evidence="4" id="KW-1185">Reference proteome</keyword>
<evidence type="ECO:0000313" key="4">
    <source>
        <dbReference type="Proteomes" id="UP001054857"/>
    </source>
</evidence>
<evidence type="ECO:0000313" key="3">
    <source>
        <dbReference type="EMBL" id="GFR44364.1"/>
    </source>
</evidence>
<dbReference type="GO" id="GO:0003755">
    <property type="term" value="F:peptidyl-prolyl cis-trans isomerase activity"/>
    <property type="evidence" value="ECO:0007669"/>
    <property type="project" value="InterPro"/>
</dbReference>
<dbReference type="SUPFAM" id="SSF50891">
    <property type="entry name" value="Cyclophilin-like"/>
    <property type="match status" value="1"/>
</dbReference>
<keyword evidence="1" id="KW-0732">Signal</keyword>
<organism evidence="3 4">
    <name type="scientific">Astrephomene gubernaculifera</name>
    <dbReference type="NCBI Taxonomy" id="47775"/>
    <lineage>
        <taxon>Eukaryota</taxon>
        <taxon>Viridiplantae</taxon>
        <taxon>Chlorophyta</taxon>
        <taxon>core chlorophytes</taxon>
        <taxon>Chlorophyceae</taxon>
        <taxon>CS clade</taxon>
        <taxon>Chlamydomonadales</taxon>
        <taxon>Astrephomenaceae</taxon>
        <taxon>Astrephomene</taxon>
    </lineage>
</organism>
<proteinExistence type="predicted"/>
<protein>
    <recommendedName>
        <fullName evidence="2">PPIase cyclophilin-type domain-containing protein</fullName>
    </recommendedName>
</protein>
<dbReference type="EMBL" id="BMAR01000007">
    <property type="protein sequence ID" value="GFR44364.1"/>
    <property type="molecule type" value="Genomic_DNA"/>
</dbReference>
<dbReference type="InterPro" id="IPR029000">
    <property type="entry name" value="Cyclophilin-like_dom_sf"/>
</dbReference>
<feature type="chain" id="PRO_5042267294" description="PPIase cyclophilin-type domain-containing protein" evidence="1">
    <location>
        <begin position="23"/>
        <end position="225"/>
    </location>
</feature>
<reference evidence="3 4" key="1">
    <citation type="journal article" date="2021" name="Sci. Rep.">
        <title>Genome sequencing of the multicellular alga Astrephomene provides insights into convergent evolution of germ-soma differentiation.</title>
        <authorList>
            <person name="Yamashita S."/>
            <person name="Yamamoto K."/>
            <person name="Matsuzaki R."/>
            <person name="Suzuki S."/>
            <person name="Yamaguchi H."/>
            <person name="Hirooka S."/>
            <person name="Minakuchi Y."/>
            <person name="Miyagishima S."/>
            <person name="Kawachi M."/>
            <person name="Toyoda A."/>
            <person name="Nozaki H."/>
        </authorList>
    </citation>
    <scope>NUCLEOTIDE SEQUENCE [LARGE SCALE GENOMIC DNA]</scope>
    <source>
        <strain evidence="3 4">NIES-4017</strain>
    </source>
</reference>
<sequence length="225" mass="25353">MLPKLILAYVLLGGWLATLAASTRNHAFIGYHESERRSAVSQVNTHKSPAFKVKISSSYGEFIIKLRPDLAPDTCLLVWELAQKGNCPACKFYRHEPVPMDWGQAGFYGPPYALLQGSLADLAREPPFENSAKLPVKKGHVCMIPGCKEFFIATADHPEWGASHTIWGEVEDLSAEPSYPFEPFHSITNKDNITTRWLDNTYTFDLSAIEPLPEQPRRQQRPQQQ</sequence>
<dbReference type="PANTHER" id="PTHR46873">
    <property type="entry name" value="EXPRESSED PROTEIN"/>
    <property type="match status" value="1"/>
</dbReference>
<dbReference type="AlphaFoldDB" id="A0AAD3DNI2"/>
<accession>A0AAD3DNI2</accession>
<evidence type="ECO:0000259" key="2">
    <source>
        <dbReference type="Pfam" id="PF00160"/>
    </source>
</evidence>
<gene>
    <name evidence="3" type="ORF">Agub_g5585</name>
</gene>